<dbReference type="AlphaFoldDB" id="A0A9W6ILU2"/>
<organism evidence="3 4">
    <name type="scientific">Maricaulis virginensis</name>
    <dbReference type="NCBI Taxonomy" id="144022"/>
    <lineage>
        <taxon>Bacteria</taxon>
        <taxon>Pseudomonadati</taxon>
        <taxon>Pseudomonadota</taxon>
        <taxon>Alphaproteobacteria</taxon>
        <taxon>Maricaulales</taxon>
        <taxon>Maricaulaceae</taxon>
        <taxon>Maricaulis</taxon>
    </lineage>
</organism>
<keyword evidence="1" id="KW-0472">Membrane</keyword>
<keyword evidence="1" id="KW-1133">Transmembrane helix</keyword>
<dbReference type="Proteomes" id="UP001143486">
    <property type="component" value="Unassembled WGS sequence"/>
</dbReference>
<keyword evidence="4" id="KW-1185">Reference proteome</keyword>
<sequence length="142" mass="14566">MDSAGAAANAERFMPDWLVGGLLRLALVPGLWLWGRAHAAAWPGVDPALIHAAEIWSVPVISAAHLAQIAVWGTQICAGLLLIGFLTRLAGLVLLAAAGVYAAWIAPEAWPAAAVFAAAAFYLFARGGGALSVDGAIVATTR</sequence>
<dbReference type="Pfam" id="PF04173">
    <property type="entry name" value="DoxD"/>
    <property type="match status" value="1"/>
</dbReference>
<protein>
    <recommendedName>
        <fullName evidence="2">TQO small subunit DoxD domain-containing protein</fullName>
    </recommendedName>
</protein>
<reference evidence="3" key="2">
    <citation type="submission" date="2023-01" db="EMBL/GenBank/DDBJ databases">
        <authorList>
            <person name="Sun Q."/>
            <person name="Evtushenko L."/>
        </authorList>
    </citation>
    <scope>NUCLEOTIDE SEQUENCE</scope>
    <source>
        <strain evidence="3">VKM B-1513</strain>
    </source>
</reference>
<reference evidence="3" key="1">
    <citation type="journal article" date="2014" name="Int. J. Syst. Evol. Microbiol.">
        <title>Complete genome sequence of Corynebacterium casei LMG S-19264T (=DSM 44701T), isolated from a smear-ripened cheese.</title>
        <authorList>
            <consortium name="US DOE Joint Genome Institute (JGI-PGF)"/>
            <person name="Walter F."/>
            <person name="Albersmeier A."/>
            <person name="Kalinowski J."/>
            <person name="Ruckert C."/>
        </authorList>
    </citation>
    <scope>NUCLEOTIDE SEQUENCE</scope>
    <source>
        <strain evidence="3">VKM B-1513</strain>
    </source>
</reference>
<name>A0A9W6ILU2_9PROT</name>
<comment type="caution">
    <text evidence="3">The sequence shown here is derived from an EMBL/GenBank/DDBJ whole genome shotgun (WGS) entry which is preliminary data.</text>
</comment>
<gene>
    <name evidence="3" type="ORF">GCM10017621_22190</name>
</gene>
<feature type="transmembrane region" description="Helical" evidence="1">
    <location>
        <begin position="17"/>
        <end position="35"/>
    </location>
</feature>
<keyword evidence="1" id="KW-0812">Transmembrane</keyword>
<feature type="transmembrane region" description="Helical" evidence="1">
    <location>
        <begin position="109"/>
        <end position="125"/>
    </location>
</feature>
<dbReference type="RefSeq" id="WP_271187076.1">
    <property type="nucleotide sequence ID" value="NZ_BSFE01000006.1"/>
</dbReference>
<evidence type="ECO:0000256" key="1">
    <source>
        <dbReference type="SAM" id="Phobius"/>
    </source>
</evidence>
<feature type="transmembrane region" description="Helical" evidence="1">
    <location>
        <begin position="80"/>
        <end position="103"/>
    </location>
</feature>
<feature type="transmembrane region" description="Helical" evidence="1">
    <location>
        <begin position="55"/>
        <end position="73"/>
    </location>
</feature>
<accession>A0A9W6ILU2</accession>
<feature type="domain" description="TQO small subunit DoxD" evidence="2">
    <location>
        <begin position="75"/>
        <end position="137"/>
    </location>
</feature>
<evidence type="ECO:0000313" key="3">
    <source>
        <dbReference type="EMBL" id="GLK52711.1"/>
    </source>
</evidence>
<dbReference type="InterPro" id="IPR007301">
    <property type="entry name" value="DoxD"/>
</dbReference>
<dbReference type="EMBL" id="BSFE01000006">
    <property type="protein sequence ID" value="GLK52711.1"/>
    <property type="molecule type" value="Genomic_DNA"/>
</dbReference>
<evidence type="ECO:0000259" key="2">
    <source>
        <dbReference type="Pfam" id="PF04173"/>
    </source>
</evidence>
<proteinExistence type="predicted"/>
<evidence type="ECO:0000313" key="4">
    <source>
        <dbReference type="Proteomes" id="UP001143486"/>
    </source>
</evidence>